<name>A0A0C9RX65_AMBAM</name>
<reference evidence="2" key="1">
    <citation type="journal article" date="2015" name="PLoS ONE">
        <title>An Insight into the Sialome of the Lone Star Tick, Amblyomma americanum, with a Glimpse on Its Time Dependent Gene Expression.</title>
        <authorList>
            <person name="Karim S."/>
            <person name="Ribeiro J.M."/>
        </authorList>
    </citation>
    <scope>NUCLEOTIDE SEQUENCE</scope>
    <source>
        <tissue evidence="2">Salivary gland</tissue>
    </source>
</reference>
<accession>A0A0C9RX65</accession>
<protein>
    <submittedName>
        <fullName evidence="2">Putative secreted protein</fullName>
    </submittedName>
</protein>
<evidence type="ECO:0000313" key="2">
    <source>
        <dbReference type="EMBL" id="JAG92221.1"/>
    </source>
</evidence>
<sequence>MNVSTKTTKFSLLSTLLFCSLCFITQQSRGMHCAVAALQRQLLPSVSPYAQSRLRVACGWGLAVLLTSHTSLPACRLQGALQQSQGSSQDWGSLAAGPLHLATPEIVYLACSRQRPGSQCPHPQTVGGWLVVAAASPDAEAQALNLQHRR</sequence>
<dbReference type="AlphaFoldDB" id="A0A0C9RX65"/>
<organism evidence="2">
    <name type="scientific">Amblyomma americanum</name>
    <name type="common">Lone star tick</name>
    <dbReference type="NCBI Taxonomy" id="6943"/>
    <lineage>
        <taxon>Eukaryota</taxon>
        <taxon>Metazoa</taxon>
        <taxon>Ecdysozoa</taxon>
        <taxon>Arthropoda</taxon>
        <taxon>Chelicerata</taxon>
        <taxon>Arachnida</taxon>
        <taxon>Acari</taxon>
        <taxon>Parasitiformes</taxon>
        <taxon>Ixodida</taxon>
        <taxon>Ixodoidea</taxon>
        <taxon>Ixodidae</taxon>
        <taxon>Amblyomminae</taxon>
        <taxon>Amblyomma</taxon>
    </lineage>
</organism>
<dbReference type="EMBL" id="GBZX01000519">
    <property type="protein sequence ID" value="JAG92221.1"/>
    <property type="molecule type" value="mRNA"/>
</dbReference>
<keyword evidence="1" id="KW-0732">Signal</keyword>
<feature type="signal peptide" evidence="1">
    <location>
        <begin position="1"/>
        <end position="30"/>
    </location>
</feature>
<feature type="chain" id="PRO_5002219370" evidence="1">
    <location>
        <begin position="31"/>
        <end position="150"/>
    </location>
</feature>
<proteinExistence type="evidence at transcript level"/>
<evidence type="ECO:0000256" key="1">
    <source>
        <dbReference type="SAM" id="SignalP"/>
    </source>
</evidence>